<accession>A0A9P6U1C5</accession>
<comment type="caution">
    <text evidence="4">The sequence shown here is derived from an EMBL/GenBank/DDBJ whole genome shotgun (WGS) entry which is preliminary data.</text>
</comment>
<organism evidence="4 5">
    <name type="scientific">Actinomortierella ambigua</name>
    <dbReference type="NCBI Taxonomy" id="1343610"/>
    <lineage>
        <taxon>Eukaryota</taxon>
        <taxon>Fungi</taxon>
        <taxon>Fungi incertae sedis</taxon>
        <taxon>Mucoromycota</taxon>
        <taxon>Mortierellomycotina</taxon>
        <taxon>Mortierellomycetes</taxon>
        <taxon>Mortierellales</taxon>
        <taxon>Mortierellaceae</taxon>
        <taxon>Actinomortierella</taxon>
    </lineage>
</organism>
<dbReference type="InterPro" id="IPR050767">
    <property type="entry name" value="Sel1_AlgK"/>
</dbReference>
<dbReference type="InterPro" id="IPR001245">
    <property type="entry name" value="Ser-Thr/Tyr_kinase_cat_dom"/>
</dbReference>
<dbReference type="AlphaFoldDB" id="A0A9P6U1C5"/>
<feature type="compositionally biased region" description="Low complexity" evidence="2">
    <location>
        <begin position="444"/>
        <end position="457"/>
    </location>
</feature>
<dbReference type="InterPro" id="IPR011990">
    <property type="entry name" value="TPR-like_helical_dom_sf"/>
</dbReference>
<dbReference type="Pfam" id="PF08238">
    <property type="entry name" value="Sel1"/>
    <property type="match status" value="11"/>
</dbReference>
<dbReference type="Proteomes" id="UP000807716">
    <property type="component" value="Unassembled WGS sequence"/>
</dbReference>
<feature type="region of interest" description="Disordered" evidence="2">
    <location>
        <begin position="428"/>
        <end position="491"/>
    </location>
</feature>
<feature type="region of interest" description="Disordered" evidence="2">
    <location>
        <begin position="605"/>
        <end position="629"/>
    </location>
</feature>
<evidence type="ECO:0000313" key="4">
    <source>
        <dbReference type="EMBL" id="KAG0256245.1"/>
    </source>
</evidence>
<gene>
    <name evidence="4" type="ORF">DFQ27_005812</name>
</gene>
<dbReference type="Pfam" id="PF07714">
    <property type="entry name" value="PK_Tyr_Ser-Thr"/>
    <property type="match status" value="2"/>
</dbReference>
<dbReference type="OrthoDB" id="2314769at2759"/>
<evidence type="ECO:0000256" key="2">
    <source>
        <dbReference type="SAM" id="MobiDB-lite"/>
    </source>
</evidence>
<dbReference type="Gene3D" id="1.10.510.10">
    <property type="entry name" value="Transferase(Phosphotransferase) domain 1"/>
    <property type="match status" value="1"/>
</dbReference>
<dbReference type="InterPro" id="IPR006597">
    <property type="entry name" value="Sel1-like"/>
</dbReference>
<dbReference type="SUPFAM" id="SSF81901">
    <property type="entry name" value="HCP-like"/>
    <property type="match status" value="3"/>
</dbReference>
<evidence type="ECO:0000256" key="1">
    <source>
        <dbReference type="ARBA" id="ARBA00038101"/>
    </source>
</evidence>
<dbReference type="SUPFAM" id="SSF56112">
    <property type="entry name" value="Protein kinase-like (PK-like)"/>
    <property type="match status" value="1"/>
</dbReference>
<dbReference type="InterPro" id="IPR011009">
    <property type="entry name" value="Kinase-like_dom_sf"/>
</dbReference>
<dbReference type="GO" id="GO:0005524">
    <property type="term" value="F:ATP binding"/>
    <property type="evidence" value="ECO:0007669"/>
    <property type="project" value="InterPro"/>
</dbReference>
<dbReference type="SMART" id="SM00671">
    <property type="entry name" value="SEL1"/>
    <property type="match status" value="10"/>
</dbReference>
<evidence type="ECO:0000259" key="3">
    <source>
        <dbReference type="PROSITE" id="PS50011"/>
    </source>
</evidence>
<keyword evidence="5" id="KW-1185">Reference proteome</keyword>
<dbReference type="EMBL" id="JAAAJB010000418">
    <property type="protein sequence ID" value="KAG0256245.1"/>
    <property type="molecule type" value="Genomic_DNA"/>
</dbReference>
<protein>
    <recommendedName>
        <fullName evidence="3">Protein kinase domain-containing protein</fullName>
    </recommendedName>
</protein>
<dbReference type="PROSITE" id="PS50011">
    <property type="entry name" value="PROTEIN_KINASE_DOM"/>
    <property type="match status" value="1"/>
</dbReference>
<dbReference type="PANTHER" id="PTHR11102:SF160">
    <property type="entry name" value="ERAD-ASSOCIATED E3 UBIQUITIN-PROTEIN LIGASE COMPONENT HRD3"/>
    <property type="match status" value="1"/>
</dbReference>
<feature type="compositionally biased region" description="Basic and acidic residues" evidence="2">
    <location>
        <begin position="429"/>
        <end position="443"/>
    </location>
</feature>
<dbReference type="Gene3D" id="3.30.200.20">
    <property type="entry name" value="Phosphorylase Kinase, domain 1"/>
    <property type="match status" value="1"/>
</dbReference>
<feature type="compositionally biased region" description="Acidic residues" evidence="2">
    <location>
        <begin position="474"/>
        <end position="484"/>
    </location>
</feature>
<comment type="similarity">
    <text evidence="1">Belongs to the sel-1 family.</text>
</comment>
<evidence type="ECO:0000313" key="5">
    <source>
        <dbReference type="Proteomes" id="UP000807716"/>
    </source>
</evidence>
<feature type="domain" description="Protein kinase" evidence="3">
    <location>
        <begin position="4"/>
        <end position="363"/>
    </location>
</feature>
<dbReference type="PANTHER" id="PTHR11102">
    <property type="entry name" value="SEL-1-LIKE PROTEIN"/>
    <property type="match status" value="1"/>
</dbReference>
<reference evidence="4" key="1">
    <citation type="journal article" date="2020" name="Fungal Divers.">
        <title>Resolving the Mortierellaceae phylogeny through synthesis of multi-gene phylogenetics and phylogenomics.</title>
        <authorList>
            <person name="Vandepol N."/>
            <person name="Liber J."/>
            <person name="Desiro A."/>
            <person name="Na H."/>
            <person name="Kennedy M."/>
            <person name="Barry K."/>
            <person name="Grigoriev I.V."/>
            <person name="Miller A.N."/>
            <person name="O'Donnell K."/>
            <person name="Stajich J.E."/>
            <person name="Bonito G."/>
        </authorList>
    </citation>
    <scope>NUCLEOTIDE SEQUENCE</scope>
    <source>
        <strain evidence="4">BC1065</strain>
    </source>
</reference>
<dbReference type="InterPro" id="IPR000719">
    <property type="entry name" value="Prot_kinase_dom"/>
</dbReference>
<name>A0A9P6U1C5_9FUNG</name>
<sequence length="927" mass="101653">MLEVSIGARIGQGRYGGAVFQGLLRKQKIAVKTFRVSSKDLELHPSLQDEIHALSNLRHHPHILLIHGTAFLNFDNNDHLHNGHLAIFMEHAEGGSLQDAIVDGRLSGLSNQHMPRRLSLDSRQQYCQHYQQQQQQQQGWSLKMSIAQDLARGLDHLHQLGILCYDLRSTNVFLTRHMEAKIGDFGLAAIKAQSSSNVYDSNSSSCAPIASSLSRSIYFPSSSSTSFSSSASSFSSSSSSPSSSSSILSPTNLGSVRWMAPELLTTTPVYTQASDIYALGMVLWEMAAECTVPFRAVLDDSLVLVLVKTGERERLPEGTPPALQQMVERCWEVDPDRRPKAWDLIIEEEEEEKEDNDDIHPMATAFTTVGCGKLTTTTTMEAAMVVVRGSRGVMMDRLGKAGGSMTTFRTRSMRSTASVISLPDSAVALDDKSLPPSPKDRFHSSPPLRPRLSLSSQRRQRRRTQRQGSYQQQDVDDDDDDDDYGGGGGHSLAEARQRRLFQSAEQGNVVSQLKLAAMYQDGDHERVVQRSDTQALAWYRRAALQGNVEAQVQAGRTYLAGKGVVEPSPVEAAKWFRKAAEGGQDAEAQYSLALLYLDGSCPVPSKTTTHGGAKEDESERDKQDQKEEDEQVTEAAKWFRAAAKQGHAAAQFSLGTLYDQGHGVAQDDAKAAKWYRRAADQGHADAQLNLALMYHSGQGVPRSEIEAVRWFHKAAEQGDASAQFNLAVLCEQGHGTVMGARSAADAVRWYRLAAEQGHANAQFNLAVKFHHGQGIVQNFGKAFHWYRQAAEQDHVGAQFNIATMYSKGTGVVQNEAEAVKWLKLAAEQGDAAAQFNLAVRYLEGNDQGVQRCDVESARWFRQAAEQGHAAAQFQLAVLYSQGKGVGLNAAEAAKWYRSAAEQGDERAQSLLAVMSSVGQGDKAEVDN</sequence>
<dbReference type="Gene3D" id="1.25.40.10">
    <property type="entry name" value="Tetratricopeptide repeat domain"/>
    <property type="match status" value="3"/>
</dbReference>
<proteinExistence type="inferred from homology"/>
<feature type="compositionally biased region" description="Basic and acidic residues" evidence="2">
    <location>
        <begin position="612"/>
        <end position="625"/>
    </location>
</feature>
<dbReference type="GO" id="GO:0004672">
    <property type="term" value="F:protein kinase activity"/>
    <property type="evidence" value="ECO:0007669"/>
    <property type="project" value="InterPro"/>
</dbReference>